<keyword evidence="11" id="KW-1185">Reference proteome</keyword>
<comment type="caution">
    <text evidence="10">The sequence shown here is derived from an EMBL/GenBank/DDBJ whole genome shotgun (WGS) entry which is preliminary data.</text>
</comment>
<proteinExistence type="inferred from homology"/>
<name>A0ABR2ID17_9EUKA</name>
<keyword evidence="5" id="KW-0464">Manganese</keyword>
<dbReference type="Gene3D" id="3.60.21.10">
    <property type="match status" value="1"/>
</dbReference>
<comment type="catalytic activity">
    <reaction evidence="7 8">
        <text>O-phospho-L-threonyl-[protein] + H2O = L-threonyl-[protein] + phosphate</text>
        <dbReference type="Rhea" id="RHEA:47004"/>
        <dbReference type="Rhea" id="RHEA-COMP:11060"/>
        <dbReference type="Rhea" id="RHEA-COMP:11605"/>
        <dbReference type="ChEBI" id="CHEBI:15377"/>
        <dbReference type="ChEBI" id="CHEBI:30013"/>
        <dbReference type="ChEBI" id="CHEBI:43474"/>
        <dbReference type="ChEBI" id="CHEBI:61977"/>
        <dbReference type="EC" id="3.1.3.16"/>
    </reaction>
</comment>
<dbReference type="EC" id="3.1.3.16" evidence="8"/>
<evidence type="ECO:0000313" key="11">
    <source>
        <dbReference type="Proteomes" id="UP001470230"/>
    </source>
</evidence>
<dbReference type="PRINTS" id="PR00114">
    <property type="entry name" value="STPHPHTASE"/>
</dbReference>
<dbReference type="Pfam" id="PF00149">
    <property type="entry name" value="Metallophos"/>
    <property type="match status" value="1"/>
</dbReference>
<keyword evidence="2" id="KW-0479">Metal-binding</keyword>
<protein>
    <recommendedName>
        <fullName evidence="8">Serine/threonine-protein phosphatase</fullName>
        <ecNumber evidence="8">3.1.3.16</ecNumber>
    </recommendedName>
</protein>
<dbReference type="PANTHER" id="PTHR11668">
    <property type="entry name" value="SERINE/THREONINE PROTEIN PHOSPHATASE"/>
    <property type="match status" value="1"/>
</dbReference>
<evidence type="ECO:0000256" key="1">
    <source>
        <dbReference type="ARBA" id="ARBA00001936"/>
    </source>
</evidence>
<evidence type="ECO:0000256" key="3">
    <source>
        <dbReference type="ARBA" id="ARBA00022801"/>
    </source>
</evidence>
<dbReference type="SUPFAM" id="SSF56300">
    <property type="entry name" value="Metallo-dependent phosphatases"/>
    <property type="match status" value="1"/>
</dbReference>
<evidence type="ECO:0000256" key="7">
    <source>
        <dbReference type="ARBA" id="ARBA00048336"/>
    </source>
</evidence>
<dbReference type="EMBL" id="JAPFFF010000018">
    <property type="protein sequence ID" value="KAK8860965.1"/>
    <property type="molecule type" value="Genomic_DNA"/>
</dbReference>
<feature type="domain" description="Serine/threonine specific protein phosphatases" evidence="9">
    <location>
        <begin position="122"/>
        <end position="127"/>
    </location>
</feature>
<organism evidence="10 11">
    <name type="scientific">Tritrichomonas musculus</name>
    <dbReference type="NCBI Taxonomy" id="1915356"/>
    <lineage>
        <taxon>Eukaryota</taxon>
        <taxon>Metamonada</taxon>
        <taxon>Parabasalia</taxon>
        <taxon>Tritrichomonadida</taxon>
        <taxon>Tritrichomonadidae</taxon>
        <taxon>Tritrichomonas</taxon>
    </lineage>
</organism>
<evidence type="ECO:0000256" key="8">
    <source>
        <dbReference type="RuleBase" id="RU004273"/>
    </source>
</evidence>
<dbReference type="SMART" id="SM00156">
    <property type="entry name" value="PP2Ac"/>
    <property type="match status" value="1"/>
</dbReference>
<dbReference type="InterPro" id="IPR004843">
    <property type="entry name" value="Calcineurin-like_PHP"/>
</dbReference>
<dbReference type="InterPro" id="IPR050341">
    <property type="entry name" value="PP1_catalytic_subunit"/>
</dbReference>
<evidence type="ECO:0000313" key="10">
    <source>
        <dbReference type="EMBL" id="KAK8860965.1"/>
    </source>
</evidence>
<evidence type="ECO:0000256" key="2">
    <source>
        <dbReference type="ARBA" id="ARBA00022723"/>
    </source>
</evidence>
<comment type="similarity">
    <text evidence="8">Belongs to the PPP phosphatase family.</text>
</comment>
<accession>A0ABR2ID17</accession>
<comment type="cofactor">
    <cofactor evidence="1">
        <name>Mn(2+)</name>
        <dbReference type="ChEBI" id="CHEBI:29035"/>
    </cofactor>
</comment>
<comment type="catalytic activity">
    <reaction evidence="6">
        <text>O-phospho-L-seryl-[protein] + H2O = L-seryl-[protein] + phosphate</text>
        <dbReference type="Rhea" id="RHEA:20629"/>
        <dbReference type="Rhea" id="RHEA-COMP:9863"/>
        <dbReference type="Rhea" id="RHEA-COMP:11604"/>
        <dbReference type="ChEBI" id="CHEBI:15377"/>
        <dbReference type="ChEBI" id="CHEBI:29999"/>
        <dbReference type="ChEBI" id="CHEBI:43474"/>
        <dbReference type="ChEBI" id="CHEBI:83421"/>
        <dbReference type="EC" id="3.1.3.16"/>
    </reaction>
</comment>
<dbReference type="PROSITE" id="PS00125">
    <property type="entry name" value="SER_THR_PHOSPHATASE"/>
    <property type="match status" value="1"/>
</dbReference>
<evidence type="ECO:0000256" key="6">
    <source>
        <dbReference type="ARBA" id="ARBA00047761"/>
    </source>
</evidence>
<sequence>MLTDTERNEIEQTYRNLYENRNLPHDKHIKIPDEKIKLVCQKSIEFLNQDPMLLQLTAPVNVVGDVHGQFNDAMKYIEIGGDPAKTQYLFLGDYVDRGQNSVETITTMLCLKILYPTNVYLLRGNHETEDISRLYGFYDECIEYYDENTWNIFNEVFTYLPLAAIISQRIFCVHGGISQHIQSPSIIKSIERPLKEIKEDSYISDLLWADPDPEISGYQASERGTSFTFGSDAADAFLNQNDFDLICRAHQVVPDGYEFPFYPKPTVVTIFSAPNYCDFENNGAMLKINDKLNCSFEFVLSPEGLTGESGADRPATPAC</sequence>
<reference evidence="10 11" key="1">
    <citation type="submission" date="2024-04" db="EMBL/GenBank/DDBJ databases">
        <title>Tritrichomonas musculus Genome.</title>
        <authorList>
            <person name="Alves-Ferreira E."/>
            <person name="Grigg M."/>
            <person name="Lorenzi H."/>
            <person name="Galac M."/>
        </authorList>
    </citation>
    <scope>NUCLEOTIDE SEQUENCE [LARGE SCALE GENOMIC DNA]</scope>
    <source>
        <strain evidence="10 11">EAF2021</strain>
    </source>
</reference>
<evidence type="ECO:0000259" key="9">
    <source>
        <dbReference type="PROSITE" id="PS00125"/>
    </source>
</evidence>
<dbReference type="InterPro" id="IPR029052">
    <property type="entry name" value="Metallo-depent_PP-like"/>
</dbReference>
<keyword evidence="3 8" id="KW-0378">Hydrolase</keyword>
<evidence type="ECO:0000256" key="5">
    <source>
        <dbReference type="ARBA" id="ARBA00023211"/>
    </source>
</evidence>
<evidence type="ECO:0000256" key="4">
    <source>
        <dbReference type="ARBA" id="ARBA00022912"/>
    </source>
</evidence>
<gene>
    <name evidence="10" type="ORF">M9Y10_012657</name>
</gene>
<keyword evidence="4" id="KW-0904">Protein phosphatase</keyword>
<dbReference type="PANTHER" id="PTHR11668:SF300">
    <property type="entry name" value="SERINE_THREONINE-PROTEIN PHOSPHATASE"/>
    <property type="match status" value="1"/>
</dbReference>
<dbReference type="InterPro" id="IPR006186">
    <property type="entry name" value="Ser/Thr-sp_prot-phosphatase"/>
</dbReference>
<dbReference type="Proteomes" id="UP001470230">
    <property type="component" value="Unassembled WGS sequence"/>
</dbReference>